<accession>A0A7X5XSL4</accession>
<keyword evidence="2" id="KW-1185">Reference proteome</keyword>
<proteinExistence type="predicted"/>
<reference evidence="1 2" key="1">
    <citation type="submission" date="2020-03" db="EMBL/GenBank/DDBJ databases">
        <title>Genomic Encyclopedia of Type Strains, Phase IV (KMG-IV): sequencing the most valuable type-strain genomes for metagenomic binning, comparative biology and taxonomic classification.</title>
        <authorList>
            <person name="Goeker M."/>
        </authorList>
    </citation>
    <scope>NUCLEOTIDE SEQUENCE [LARGE SCALE GENOMIC DNA]</scope>
    <source>
        <strain evidence="1 2">DSM 25229</strain>
    </source>
</reference>
<gene>
    <name evidence="1" type="ORF">GGR90_002759</name>
</gene>
<evidence type="ECO:0000313" key="1">
    <source>
        <dbReference type="EMBL" id="NJB90565.1"/>
    </source>
</evidence>
<sequence>MVTKQWMQFYAGMKAAEIAEMVALLSRMKGRDQRDAAEEALLQDHINALPDPPGLMDVAELYVSPGLGDYAGQLKQARERLRNGCCASCGLQKEEIAA</sequence>
<organism evidence="1 2">
    <name type="scientific">Sphingopyxis italica</name>
    <dbReference type="NCBI Taxonomy" id="1129133"/>
    <lineage>
        <taxon>Bacteria</taxon>
        <taxon>Pseudomonadati</taxon>
        <taxon>Pseudomonadota</taxon>
        <taxon>Alphaproteobacteria</taxon>
        <taxon>Sphingomonadales</taxon>
        <taxon>Sphingomonadaceae</taxon>
        <taxon>Sphingopyxis</taxon>
    </lineage>
</organism>
<evidence type="ECO:0000313" key="2">
    <source>
        <dbReference type="Proteomes" id="UP000535078"/>
    </source>
</evidence>
<dbReference type="AlphaFoldDB" id="A0A7X5XSL4"/>
<dbReference type="RefSeq" id="WP_167921993.1">
    <property type="nucleotide sequence ID" value="NZ_JAATIT010000003.1"/>
</dbReference>
<protein>
    <submittedName>
        <fullName evidence="1">Uncharacterized protein</fullName>
    </submittedName>
</protein>
<comment type="caution">
    <text evidence="1">The sequence shown here is derived from an EMBL/GenBank/DDBJ whole genome shotgun (WGS) entry which is preliminary data.</text>
</comment>
<dbReference type="EMBL" id="JAATIT010000003">
    <property type="protein sequence ID" value="NJB90565.1"/>
    <property type="molecule type" value="Genomic_DNA"/>
</dbReference>
<name>A0A7X5XSL4_9SPHN</name>
<dbReference type="Proteomes" id="UP000535078">
    <property type="component" value="Unassembled WGS sequence"/>
</dbReference>